<dbReference type="InParanoid" id="A0A6L2Q8X3"/>
<comment type="caution">
    <text evidence="1">The sequence shown here is derived from an EMBL/GenBank/DDBJ whole genome shotgun (WGS) entry which is preliminary data.</text>
</comment>
<organism evidence="1 2">
    <name type="scientific">Coptotermes formosanus</name>
    <name type="common">Formosan subterranean termite</name>
    <dbReference type="NCBI Taxonomy" id="36987"/>
    <lineage>
        <taxon>Eukaryota</taxon>
        <taxon>Metazoa</taxon>
        <taxon>Ecdysozoa</taxon>
        <taxon>Arthropoda</taxon>
        <taxon>Hexapoda</taxon>
        <taxon>Insecta</taxon>
        <taxon>Pterygota</taxon>
        <taxon>Neoptera</taxon>
        <taxon>Polyneoptera</taxon>
        <taxon>Dictyoptera</taxon>
        <taxon>Blattodea</taxon>
        <taxon>Blattoidea</taxon>
        <taxon>Termitoidae</taxon>
        <taxon>Rhinotermitidae</taxon>
        <taxon>Coptotermes</taxon>
    </lineage>
</organism>
<dbReference type="OrthoDB" id="10066767at2759"/>
<dbReference type="EMBL" id="BLKM01002069">
    <property type="protein sequence ID" value="GFG40450.1"/>
    <property type="molecule type" value="Genomic_DNA"/>
</dbReference>
<sequence>IAAIDERGYLQNPMLARQVTEKLSPHLKSKWCDYAEEYGSRHEPEIITLSRFLMQEADRAVRHAYSTSAPITVRSVSDVRPERLPRRILEQPRHVKVYNTMENSARKTACYCCGAEHKTSRCKKLEDMSVSDRWQWAKETNICYLCLDSKHRRFMCKSKRCGRDECKQMHHVLLHAPPREDNVIAATAHRPENSNEQVLLKGVTSMQREADSQEVDLEVQGEGQADSYRIKARTVKNLTLGSQSIKPEVLQRPYLRKISDEHLTYANAKPRVLIGADNWHLIVTRRLLSRKRNEPAASLTRLGWVLHGTTPR</sequence>
<dbReference type="PANTHER" id="PTHR47331:SF1">
    <property type="entry name" value="GAG-LIKE PROTEIN"/>
    <property type="match status" value="1"/>
</dbReference>
<proteinExistence type="predicted"/>
<dbReference type="AlphaFoldDB" id="A0A6L2Q8X3"/>
<protein>
    <submittedName>
        <fullName evidence="1">Uncharacterized protein</fullName>
    </submittedName>
</protein>
<dbReference type="PANTHER" id="PTHR47331">
    <property type="entry name" value="PHD-TYPE DOMAIN-CONTAINING PROTEIN"/>
    <property type="match status" value="1"/>
</dbReference>
<feature type="non-terminal residue" evidence="1">
    <location>
        <position position="1"/>
    </location>
</feature>
<name>A0A6L2Q8X3_COPFO</name>
<evidence type="ECO:0000313" key="2">
    <source>
        <dbReference type="Proteomes" id="UP000502823"/>
    </source>
</evidence>
<keyword evidence="2" id="KW-1185">Reference proteome</keyword>
<dbReference type="Proteomes" id="UP000502823">
    <property type="component" value="Unassembled WGS sequence"/>
</dbReference>
<evidence type="ECO:0000313" key="1">
    <source>
        <dbReference type="EMBL" id="GFG40450.1"/>
    </source>
</evidence>
<reference evidence="2" key="1">
    <citation type="submission" date="2020-01" db="EMBL/GenBank/DDBJ databases">
        <title>Draft genome sequence of the Termite Coptotermes fromosanus.</title>
        <authorList>
            <person name="Itakura S."/>
            <person name="Yosikawa Y."/>
            <person name="Umezawa K."/>
        </authorList>
    </citation>
    <scope>NUCLEOTIDE SEQUENCE [LARGE SCALE GENOMIC DNA]</scope>
</reference>
<accession>A0A6L2Q8X3</accession>
<feature type="non-terminal residue" evidence="1">
    <location>
        <position position="312"/>
    </location>
</feature>
<gene>
    <name evidence="1" type="ORF">Cfor_01118</name>
</gene>